<dbReference type="Proteomes" id="UP001519504">
    <property type="component" value="Unassembled WGS sequence"/>
</dbReference>
<keyword evidence="9" id="KW-0460">Magnesium</keyword>
<evidence type="ECO:0000256" key="3">
    <source>
        <dbReference type="ARBA" id="ARBA00019010"/>
    </source>
</evidence>
<gene>
    <name evidence="11" type="primary">tsaE</name>
    <name evidence="11" type="ORF">G6R29_01950</name>
</gene>
<dbReference type="PANTHER" id="PTHR33540">
    <property type="entry name" value="TRNA THREONYLCARBAMOYLADENOSINE BIOSYNTHESIS PROTEIN TSAE"/>
    <property type="match status" value="1"/>
</dbReference>
<dbReference type="SUPFAM" id="SSF52540">
    <property type="entry name" value="P-loop containing nucleoside triphosphate hydrolases"/>
    <property type="match status" value="1"/>
</dbReference>
<evidence type="ECO:0000256" key="9">
    <source>
        <dbReference type="ARBA" id="ARBA00022842"/>
    </source>
</evidence>
<keyword evidence="5" id="KW-0819">tRNA processing</keyword>
<dbReference type="Gene3D" id="3.40.50.300">
    <property type="entry name" value="P-loop containing nucleotide triphosphate hydrolases"/>
    <property type="match status" value="1"/>
</dbReference>
<dbReference type="Pfam" id="PF02367">
    <property type="entry name" value="TsaE"/>
    <property type="match status" value="1"/>
</dbReference>
<comment type="subcellular location">
    <subcellularLocation>
        <location evidence="1">Cytoplasm</location>
    </subcellularLocation>
</comment>
<dbReference type="PANTHER" id="PTHR33540:SF2">
    <property type="entry name" value="TRNA THREONYLCARBAMOYLADENOSINE BIOSYNTHESIS PROTEIN TSAE"/>
    <property type="match status" value="1"/>
</dbReference>
<evidence type="ECO:0000313" key="11">
    <source>
        <dbReference type="EMBL" id="MBS9338399.1"/>
    </source>
</evidence>
<evidence type="ECO:0000256" key="10">
    <source>
        <dbReference type="ARBA" id="ARBA00032441"/>
    </source>
</evidence>
<evidence type="ECO:0000256" key="5">
    <source>
        <dbReference type="ARBA" id="ARBA00022694"/>
    </source>
</evidence>
<keyword evidence="4" id="KW-0963">Cytoplasm</keyword>
<proteinExistence type="inferred from homology"/>
<comment type="caution">
    <text evidence="11">The sequence shown here is derived from an EMBL/GenBank/DDBJ whole genome shotgun (WGS) entry which is preliminary data.</text>
</comment>
<dbReference type="EMBL" id="JAAMFK010000002">
    <property type="protein sequence ID" value="MBS9338399.1"/>
    <property type="molecule type" value="Genomic_DNA"/>
</dbReference>
<dbReference type="InterPro" id="IPR027417">
    <property type="entry name" value="P-loop_NTPase"/>
</dbReference>
<evidence type="ECO:0000256" key="4">
    <source>
        <dbReference type="ARBA" id="ARBA00022490"/>
    </source>
</evidence>
<evidence type="ECO:0000256" key="8">
    <source>
        <dbReference type="ARBA" id="ARBA00022840"/>
    </source>
</evidence>
<organism evidence="11 12">
    <name type="scientific">Fructobacillus broussonetiae</name>
    <dbReference type="NCBI Taxonomy" id="2713173"/>
    <lineage>
        <taxon>Bacteria</taxon>
        <taxon>Bacillati</taxon>
        <taxon>Bacillota</taxon>
        <taxon>Bacilli</taxon>
        <taxon>Lactobacillales</taxon>
        <taxon>Lactobacillaceae</taxon>
        <taxon>Fructobacillus</taxon>
    </lineage>
</organism>
<evidence type="ECO:0000256" key="7">
    <source>
        <dbReference type="ARBA" id="ARBA00022741"/>
    </source>
</evidence>
<reference evidence="11 12" key="1">
    <citation type="submission" date="2020-02" db="EMBL/GenBank/DDBJ databases">
        <title>Fructobacillus sp. isolated from paper mulberry of Taiwan.</title>
        <authorList>
            <person name="Lin S.-T."/>
        </authorList>
    </citation>
    <scope>NUCLEOTIDE SEQUENCE [LARGE SCALE GENOMIC DNA]</scope>
    <source>
        <strain evidence="11 12">M2-14</strain>
    </source>
</reference>
<dbReference type="NCBIfam" id="TIGR00150">
    <property type="entry name" value="T6A_YjeE"/>
    <property type="match status" value="1"/>
</dbReference>
<evidence type="ECO:0000256" key="6">
    <source>
        <dbReference type="ARBA" id="ARBA00022723"/>
    </source>
</evidence>
<protein>
    <recommendedName>
        <fullName evidence="3">tRNA threonylcarbamoyladenosine biosynthesis protein TsaE</fullName>
    </recommendedName>
    <alternativeName>
        <fullName evidence="10">t(6)A37 threonylcarbamoyladenosine biosynthesis protein TsaE</fullName>
    </alternativeName>
</protein>
<dbReference type="InterPro" id="IPR003442">
    <property type="entry name" value="T6A_TsaE"/>
</dbReference>
<keyword evidence="12" id="KW-1185">Reference proteome</keyword>
<evidence type="ECO:0000256" key="1">
    <source>
        <dbReference type="ARBA" id="ARBA00004496"/>
    </source>
</evidence>
<accession>A0ABS5R1H8</accession>
<keyword evidence="6" id="KW-0479">Metal-binding</keyword>
<evidence type="ECO:0000313" key="12">
    <source>
        <dbReference type="Proteomes" id="UP001519504"/>
    </source>
</evidence>
<name>A0ABS5R1H8_9LACO</name>
<keyword evidence="7" id="KW-0547">Nucleotide-binding</keyword>
<dbReference type="RefSeq" id="WP_213808681.1">
    <property type="nucleotide sequence ID" value="NZ_JAAMFK010000002.1"/>
</dbReference>
<comment type="similarity">
    <text evidence="2">Belongs to the TsaE family.</text>
</comment>
<evidence type="ECO:0000256" key="2">
    <source>
        <dbReference type="ARBA" id="ARBA00007599"/>
    </source>
</evidence>
<sequence>MKKYETTDPKQTQALAKKMADLAEAGLVITLNGDLGAGKTTFTKGFAEALGIEDRVKSPTFNILNTYESGRIPLYHFDAYRLEEAGAADQGFEDYLGTDGVTLIEWPQFMKDLLPNDRLVMTFERTGKGDNDRVISVTGLGRFEALEGKLPE</sequence>
<keyword evidence="8" id="KW-0067">ATP-binding</keyword>